<dbReference type="PANTHER" id="PTHR43428:SF1">
    <property type="entry name" value="ARSENATE REDUCTASE"/>
    <property type="match status" value="1"/>
</dbReference>
<dbReference type="EMBL" id="LMVO01000023">
    <property type="protein sequence ID" value="PAV09177.1"/>
    <property type="molecule type" value="Genomic_DNA"/>
</dbReference>
<dbReference type="AlphaFoldDB" id="A0AAX0Q798"/>
<dbReference type="RefSeq" id="WP_095642315.1">
    <property type="nucleotide sequence ID" value="NZ_LMVO01000023.1"/>
</dbReference>
<evidence type="ECO:0000256" key="1">
    <source>
        <dbReference type="ARBA" id="ARBA00022849"/>
    </source>
</evidence>
<dbReference type="Proteomes" id="UP000243820">
    <property type="component" value="Unassembled WGS sequence"/>
</dbReference>
<dbReference type="InterPro" id="IPR023485">
    <property type="entry name" value="Ptyr_pPase"/>
</dbReference>
<sequence length="125" mass="13703">MKRIAFLCIKNSCRSQIAEALCRHLGGDRFTCYSAGSEPGDKVDPTAVRLMQEIYGIDLSTNRPKKISDLPKIDIIVTMGCGIACPVIPGTQRIEWHIDDPVGKGEEAYRLAIAEIEANIQSLKG</sequence>
<dbReference type="InterPro" id="IPR036196">
    <property type="entry name" value="Ptyr_pPase_sf"/>
</dbReference>
<dbReference type="Pfam" id="PF01451">
    <property type="entry name" value="LMWPc"/>
    <property type="match status" value="1"/>
</dbReference>
<feature type="domain" description="Phosphotyrosine protein phosphatase I" evidence="2">
    <location>
        <begin position="2"/>
        <end position="125"/>
    </location>
</feature>
<accession>A0AAX0Q798</accession>
<comment type="caution">
    <text evidence="3">The sequence shown here is derived from an EMBL/GenBank/DDBJ whole genome shotgun (WGS) entry which is preliminary data.</text>
</comment>
<protein>
    <submittedName>
        <fullName evidence="3">ArsC family transcriptional regulator</fullName>
    </submittedName>
</protein>
<gene>
    <name evidence="3" type="ORF">ASJ83_02090</name>
</gene>
<keyword evidence="1" id="KW-0059">Arsenical resistance</keyword>
<dbReference type="PANTHER" id="PTHR43428">
    <property type="entry name" value="ARSENATE REDUCTASE"/>
    <property type="match status" value="1"/>
</dbReference>
<dbReference type="GO" id="GO:0046685">
    <property type="term" value="P:response to arsenic-containing substance"/>
    <property type="evidence" value="ECO:0007669"/>
    <property type="project" value="UniProtKB-KW"/>
</dbReference>
<evidence type="ECO:0000313" key="4">
    <source>
        <dbReference type="Proteomes" id="UP000243820"/>
    </source>
</evidence>
<organism evidence="3 4">
    <name type="scientific">Methanocorpusculum parvum</name>
    <dbReference type="NCBI Taxonomy" id="2193"/>
    <lineage>
        <taxon>Archaea</taxon>
        <taxon>Methanobacteriati</taxon>
        <taxon>Methanobacteriota</taxon>
        <taxon>Stenosarchaea group</taxon>
        <taxon>Methanomicrobia</taxon>
        <taxon>Methanomicrobiales</taxon>
        <taxon>Methanocorpusculaceae</taxon>
        <taxon>Methanocorpusculum</taxon>
    </lineage>
</organism>
<keyword evidence="4" id="KW-1185">Reference proteome</keyword>
<dbReference type="Gene3D" id="3.40.50.2300">
    <property type="match status" value="1"/>
</dbReference>
<reference evidence="3 4" key="1">
    <citation type="journal article" date="2017" name="BMC Genomics">
        <title>Genomic analysis of methanogenic archaea reveals a shift towards energy conservation.</title>
        <authorList>
            <person name="Gilmore S.P."/>
            <person name="Henske J.K."/>
            <person name="Sexton J.A."/>
            <person name="Solomon K.V."/>
            <person name="Seppala S."/>
            <person name="Yoo J.I."/>
            <person name="Huyett L.M."/>
            <person name="Pressman A."/>
            <person name="Cogan J.Z."/>
            <person name="Kivenson V."/>
            <person name="Peng X."/>
            <person name="Tan Y."/>
            <person name="Valentine D.L."/>
            <person name="O'Malley M.A."/>
        </authorList>
    </citation>
    <scope>NUCLEOTIDE SEQUENCE [LARGE SCALE GENOMIC DNA]</scope>
    <source>
        <strain evidence="3 4">XII</strain>
    </source>
</reference>
<name>A0AAX0Q798_9EURY</name>
<dbReference type="CDD" id="cd16345">
    <property type="entry name" value="LMWP_ArsC"/>
    <property type="match status" value="1"/>
</dbReference>
<dbReference type="SUPFAM" id="SSF52788">
    <property type="entry name" value="Phosphotyrosine protein phosphatases I"/>
    <property type="match status" value="1"/>
</dbReference>
<dbReference type="SMART" id="SM00226">
    <property type="entry name" value="LMWPc"/>
    <property type="match status" value="1"/>
</dbReference>
<evidence type="ECO:0000259" key="2">
    <source>
        <dbReference type="SMART" id="SM00226"/>
    </source>
</evidence>
<proteinExistence type="predicted"/>
<evidence type="ECO:0000313" key="3">
    <source>
        <dbReference type="EMBL" id="PAV09177.1"/>
    </source>
</evidence>